<dbReference type="PANTHER" id="PTHR13939">
    <property type="entry name" value="NICOTINAMIDE-NUCLEOTIDE AMIDOHYDROLASE PNCC"/>
    <property type="match status" value="1"/>
</dbReference>
<organism evidence="3 4">
    <name type="scientific">Methylocaldum marinum</name>
    <dbReference type="NCBI Taxonomy" id="1432792"/>
    <lineage>
        <taxon>Bacteria</taxon>
        <taxon>Pseudomonadati</taxon>
        <taxon>Pseudomonadota</taxon>
        <taxon>Gammaproteobacteria</taxon>
        <taxon>Methylococcales</taxon>
        <taxon>Methylococcaceae</taxon>
        <taxon>Methylocaldum</taxon>
    </lineage>
</organism>
<evidence type="ECO:0000313" key="4">
    <source>
        <dbReference type="Proteomes" id="UP000266313"/>
    </source>
</evidence>
<dbReference type="SUPFAM" id="SSF53218">
    <property type="entry name" value="Molybdenum cofactor biosynthesis proteins"/>
    <property type="match status" value="1"/>
</dbReference>
<dbReference type="OrthoDB" id="9801454at2"/>
<dbReference type="SMART" id="SM00852">
    <property type="entry name" value="MoCF_biosynth"/>
    <property type="match status" value="1"/>
</dbReference>
<dbReference type="RefSeq" id="WP_119630076.1">
    <property type="nucleotide sequence ID" value="NZ_AP017928.1"/>
</dbReference>
<sequence length="411" mass="44880">MQRPVAEIFSQGDEVVTGEIMDTNSAWLSRELTDLGFDITRHTAVGDRLEALVDLLREISGRADLCMCTGGLGPTCDDLTAEAVSLAFGLPLELDADALAQVESYFTRLGRTMPEVNKKQALFPRGSERLDNLWGTAPGFALQGGGCRFVFMPGVPSEMKAMFRRWIEPDLRCRFRLSPARLVVLNTVGLGESSLQERLNQVVLPSEVKLGFRAAGPENQVKLLFPATFPETELDDIVKRAADAIGDAVFAIGGSEEPDSDLASVVGRELAARRSTISIVETVSGGKLASRCAGQPWFHGAVVIPDSAGLHRYFGMAPWDDLVRASTRIVLDSREQGADYALAQIAHYDGDQLHDEAGTVEVHFILSALDGVWRQTRLIAGDIERKRSTATALSFDLLRRYLQKKPGLHAL</sequence>
<keyword evidence="4" id="KW-1185">Reference proteome</keyword>
<dbReference type="InterPro" id="IPR001453">
    <property type="entry name" value="MoaB/Mog_dom"/>
</dbReference>
<proteinExistence type="inferred from homology"/>
<gene>
    <name evidence="3" type="ORF">sS8_2775</name>
</gene>
<dbReference type="CDD" id="cd00885">
    <property type="entry name" value="cinA"/>
    <property type="match status" value="1"/>
</dbReference>
<comment type="similarity">
    <text evidence="1">Belongs to the CinA family.</text>
</comment>
<dbReference type="PIRSF" id="PIRSF006728">
    <property type="entry name" value="CinA"/>
    <property type="match status" value="1"/>
</dbReference>
<name>A0A250KST6_9GAMM</name>
<protein>
    <recommendedName>
        <fullName evidence="1">CinA-like protein</fullName>
    </recommendedName>
</protein>
<dbReference type="InterPro" id="IPR050101">
    <property type="entry name" value="CinA"/>
</dbReference>
<dbReference type="InterPro" id="IPR008135">
    <property type="entry name" value="Competence-induced_CinA"/>
</dbReference>
<feature type="domain" description="MoaB/Mog" evidence="2">
    <location>
        <begin position="7"/>
        <end position="173"/>
    </location>
</feature>
<dbReference type="InterPro" id="IPR036425">
    <property type="entry name" value="MoaB/Mog-like_dom_sf"/>
</dbReference>
<evidence type="ECO:0000256" key="1">
    <source>
        <dbReference type="HAMAP-Rule" id="MF_00226"/>
    </source>
</evidence>
<evidence type="ECO:0000313" key="3">
    <source>
        <dbReference type="EMBL" id="BBA34720.1"/>
    </source>
</evidence>
<dbReference type="Gene3D" id="3.40.980.10">
    <property type="entry name" value="MoaB/Mog-like domain"/>
    <property type="match status" value="1"/>
</dbReference>
<dbReference type="SUPFAM" id="SSF142433">
    <property type="entry name" value="CinA-like"/>
    <property type="match status" value="1"/>
</dbReference>
<dbReference type="KEGG" id="mmai:sS8_2775"/>
<dbReference type="Pfam" id="PF00994">
    <property type="entry name" value="MoCF_biosynth"/>
    <property type="match status" value="1"/>
</dbReference>
<evidence type="ECO:0000259" key="2">
    <source>
        <dbReference type="SMART" id="SM00852"/>
    </source>
</evidence>
<dbReference type="Gene3D" id="3.90.950.20">
    <property type="entry name" value="CinA-like"/>
    <property type="match status" value="1"/>
</dbReference>
<dbReference type="HAMAP" id="MF_00226_B">
    <property type="entry name" value="CinA_B"/>
    <property type="match status" value="1"/>
</dbReference>
<dbReference type="EMBL" id="AP017928">
    <property type="protein sequence ID" value="BBA34720.1"/>
    <property type="molecule type" value="Genomic_DNA"/>
</dbReference>
<dbReference type="Proteomes" id="UP000266313">
    <property type="component" value="Chromosome"/>
</dbReference>
<accession>A0A250KST6</accession>
<dbReference type="PANTHER" id="PTHR13939:SF0">
    <property type="entry name" value="NMN AMIDOHYDROLASE-LIKE PROTEIN YFAY"/>
    <property type="match status" value="1"/>
</dbReference>
<dbReference type="NCBIfam" id="TIGR00177">
    <property type="entry name" value="molyb_syn"/>
    <property type="match status" value="1"/>
</dbReference>
<dbReference type="AlphaFoldDB" id="A0A250KST6"/>
<dbReference type="InterPro" id="IPR036653">
    <property type="entry name" value="CinA-like_C"/>
</dbReference>
<reference evidence="3 4" key="1">
    <citation type="submission" date="2016-12" db="EMBL/GenBank/DDBJ databases">
        <title>Genome sequencing of Methylocaldum marinum.</title>
        <authorList>
            <person name="Takeuchi M."/>
            <person name="Kamagata Y."/>
            <person name="Hiraoka S."/>
            <person name="Oshima K."/>
            <person name="Hattori M."/>
            <person name="Iwasaki W."/>
        </authorList>
    </citation>
    <scope>NUCLEOTIDE SEQUENCE [LARGE SCALE GENOMIC DNA]</scope>
    <source>
        <strain evidence="3 4">S8</strain>
    </source>
</reference>